<organism evidence="2 3">
    <name type="scientific">Mycolicibacterium hodleri</name>
    <dbReference type="NCBI Taxonomy" id="49897"/>
    <lineage>
        <taxon>Bacteria</taxon>
        <taxon>Bacillati</taxon>
        <taxon>Actinomycetota</taxon>
        <taxon>Actinomycetes</taxon>
        <taxon>Mycobacteriales</taxon>
        <taxon>Mycobacteriaceae</taxon>
        <taxon>Mycolicibacterium</taxon>
    </lineage>
</organism>
<dbReference type="RefSeq" id="WP_140692400.1">
    <property type="nucleotide sequence ID" value="NZ_RCZG01000005.1"/>
</dbReference>
<evidence type="ECO:0000259" key="1">
    <source>
        <dbReference type="Pfam" id="PF12680"/>
    </source>
</evidence>
<dbReference type="AlphaFoldDB" id="A0A502E7N2"/>
<dbReference type="SUPFAM" id="SSF54427">
    <property type="entry name" value="NTF2-like"/>
    <property type="match status" value="1"/>
</dbReference>
<accession>A0A502E7N2</accession>
<dbReference type="InterPro" id="IPR032710">
    <property type="entry name" value="NTF2-like_dom_sf"/>
</dbReference>
<dbReference type="EMBL" id="RCZG01000005">
    <property type="protein sequence ID" value="TPG33653.1"/>
    <property type="molecule type" value="Genomic_DNA"/>
</dbReference>
<dbReference type="InterPro" id="IPR037401">
    <property type="entry name" value="SnoaL-like"/>
</dbReference>
<evidence type="ECO:0000313" key="2">
    <source>
        <dbReference type="EMBL" id="TPG33653.1"/>
    </source>
</evidence>
<dbReference type="Pfam" id="PF12680">
    <property type="entry name" value="SnoaL_2"/>
    <property type="match status" value="1"/>
</dbReference>
<dbReference type="Gene3D" id="3.10.450.50">
    <property type="match status" value="1"/>
</dbReference>
<comment type="caution">
    <text evidence="2">The sequence shown here is derived from an EMBL/GenBank/DDBJ whole genome shotgun (WGS) entry which is preliminary data.</text>
</comment>
<reference evidence="2 3" key="1">
    <citation type="journal article" date="2019" name="Environ. Microbiol.">
        <title>Species interactions and distinct microbial communities in high Arctic permafrost affected cryosols are associated with the CH4 and CO2 gas fluxes.</title>
        <authorList>
            <person name="Altshuler I."/>
            <person name="Hamel J."/>
            <person name="Turney S."/>
            <person name="Magnuson E."/>
            <person name="Levesque R."/>
            <person name="Greer C."/>
            <person name="Whyte L.G."/>
        </authorList>
    </citation>
    <scope>NUCLEOTIDE SEQUENCE [LARGE SCALE GENOMIC DNA]</scope>
    <source>
        <strain evidence="2 3">S5.20</strain>
    </source>
</reference>
<name>A0A502E7N2_9MYCO</name>
<evidence type="ECO:0000313" key="3">
    <source>
        <dbReference type="Proteomes" id="UP000320095"/>
    </source>
</evidence>
<dbReference type="OrthoDB" id="4713913at2"/>
<sequence length="171" mass="19671">MTTPGNTWSREEIEDAFARQQQVVREIGQSWDWSRYADLFAEDATYNEHTYGKMAGREQIREWIVATMNVFPGSEMPFYPVSWYSIDTDKGWVITEIMNRMKDPGDGTVIERPCITILKYAGDGLWSYEEDAYNPMNFLPMVREYVERCQACGTLSDDGAAFAKNMGWPSA</sequence>
<keyword evidence="3" id="KW-1185">Reference proteome</keyword>
<dbReference type="Proteomes" id="UP000320095">
    <property type="component" value="Unassembled WGS sequence"/>
</dbReference>
<proteinExistence type="predicted"/>
<gene>
    <name evidence="2" type="ORF">EAH80_15460</name>
</gene>
<protein>
    <submittedName>
        <fullName evidence="2">Nuclear transport factor 2 family protein</fullName>
    </submittedName>
</protein>
<feature type="domain" description="SnoaL-like" evidence="1">
    <location>
        <begin position="32"/>
        <end position="126"/>
    </location>
</feature>